<reference evidence="2" key="1">
    <citation type="submission" date="2023-03" db="EMBL/GenBank/DDBJ databases">
        <title>Massive genome expansion in bonnet fungi (Mycena s.s.) driven by repeated elements and novel gene families across ecological guilds.</title>
        <authorList>
            <consortium name="Lawrence Berkeley National Laboratory"/>
            <person name="Harder C.B."/>
            <person name="Miyauchi S."/>
            <person name="Viragh M."/>
            <person name="Kuo A."/>
            <person name="Thoen E."/>
            <person name="Andreopoulos B."/>
            <person name="Lu D."/>
            <person name="Skrede I."/>
            <person name="Drula E."/>
            <person name="Henrissat B."/>
            <person name="Morin E."/>
            <person name="Kohler A."/>
            <person name="Barry K."/>
            <person name="LaButti K."/>
            <person name="Morin E."/>
            <person name="Salamov A."/>
            <person name="Lipzen A."/>
            <person name="Mereny Z."/>
            <person name="Hegedus B."/>
            <person name="Baldrian P."/>
            <person name="Stursova M."/>
            <person name="Weitz H."/>
            <person name="Taylor A."/>
            <person name="Grigoriev I.V."/>
            <person name="Nagy L.G."/>
            <person name="Martin F."/>
            <person name="Kauserud H."/>
        </authorList>
    </citation>
    <scope>NUCLEOTIDE SEQUENCE</scope>
    <source>
        <strain evidence="2">9284</strain>
    </source>
</reference>
<feature type="region of interest" description="Disordered" evidence="1">
    <location>
        <begin position="38"/>
        <end position="59"/>
    </location>
</feature>
<evidence type="ECO:0000313" key="2">
    <source>
        <dbReference type="EMBL" id="KAJ7647056.1"/>
    </source>
</evidence>
<protein>
    <submittedName>
        <fullName evidence="2">Uncharacterized protein</fullName>
    </submittedName>
</protein>
<sequence>MSPQTPSASNSPFSRKSSGTTPRLKLDISNRIFSLHLSRQKANASARKPFHGDVSLDEAANASPVSPRVIYAPPGLSPPQPPRYPAVTPTKGFTPVVDQQPPPTPAPLPTLESTVSYEGDISEAQDGDASTSFDNTDYILEQLENLSQMDDSTLAHASIPSVCDSIWATCPSPAPSPGALFTARLNRKQSHALLNYLLVECGYDLGSLNSLTARFPVPRPEIPVHVPPTEATIENAAEYVGIDGALQVEASEVILPAPIIPVHYPDPPRHSLASHWKISQYISFPVPPPKPKAKPSFYHHVIESAESIAAPPQSGHGYLQSNGINVKTKVKTRPDTSTVRPPGVALTRTSTGSSLMKPNLVSRVLRPRKANQEEERKSGTKWWSKLSKMSKATTDQMRVLFKGNGDARELSWTGFLTIMKELGFTHQNTHGNSFKFYPPSAKDPAIVLSRPSDKVFHKKQLAELRKKLLDKYSWISDGLDDALGA</sequence>
<evidence type="ECO:0000256" key="1">
    <source>
        <dbReference type="SAM" id="MobiDB-lite"/>
    </source>
</evidence>
<proteinExistence type="predicted"/>
<dbReference type="AlphaFoldDB" id="A0AAD7CER8"/>
<feature type="compositionally biased region" description="Polar residues" evidence="1">
    <location>
        <begin position="1"/>
        <end position="21"/>
    </location>
</feature>
<evidence type="ECO:0000313" key="3">
    <source>
        <dbReference type="Proteomes" id="UP001221142"/>
    </source>
</evidence>
<accession>A0AAD7CER8</accession>
<organism evidence="2 3">
    <name type="scientific">Roridomyces roridus</name>
    <dbReference type="NCBI Taxonomy" id="1738132"/>
    <lineage>
        <taxon>Eukaryota</taxon>
        <taxon>Fungi</taxon>
        <taxon>Dikarya</taxon>
        <taxon>Basidiomycota</taxon>
        <taxon>Agaricomycotina</taxon>
        <taxon>Agaricomycetes</taxon>
        <taxon>Agaricomycetidae</taxon>
        <taxon>Agaricales</taxon>
        <taxon>Marasmiineae</taxon>
        <taxon>Mycenaceae</taxon>
        <taxon>Roridomyces</taxon>
    </lineage>
</organism>
<feature type="region of interest" description="Disordered" evidence="1">
    <location>
        <begin position="331"/>
        <end position="352"/>
    </location>
</feature>
<gene>
    <name evidence="2" type="ORF">FB45DRAFT_892201</name>
</gene>
<dbReference type="EMBL" id="JARKIF010000002">
    <property type="protein sequence ID" value="KAJ7647056.1"/>
    <property type="molecule type" value="Genomic_DNA"/>
</dbReference>
<dbReference type="Proteomes" id="UP001221142">
    <property type="component" value="Unassembled WGS sequence"/>
</dbReference>
<name>A0AAD7CER8_9AGAR</name>
<keyword evidence="3" id="KW-1185">Reference proteome</keyword>
<comment type="caution">
    <text evidence="2">The sequence shown here is derived from an EMBL/GenBank/DDBJ whole genome shotgun (WGS) entry which is preliminary data.</text>
</comment>
<feature type="region of interest" description="Disordered" evidence="1">
    <location>
        <begin position="1"/>
        <end position="25"/>
    </location>
</feature>